<accession>A0A2M7FZL5</accession>
<name>A0A2M7FZL5_9BACT</name>
<dbReference type="InterPro" id="IPR005358">
    <property type="entry name" value="Puta_zinc/iron-chelating_dom"/>
</dbReference>
<protein>
    <recommendedName>
        <fullName evidence="3">Zinc/iron-chelating domain-containing protein</fullName>
    </recommendedName>
</protein>
<dbReference type="Pfam" id="PF03692">
    <property type="entry name" value="CxxCxxCC"/>
    <property type="match status" value="1"/>
</dbReference>
<gene>
    <name evidence="1" type="ORF">COW36_19550</name>
</gene>
<sequence>MSRAALNPALFEANLAVLKLQHLEAWQQISELASGFEWKQNQNPICYAGIQLPQSEEPYLLQDLTGTLYIFGLGYAFALQQVLQLLPSSTRVVVIESNPNFSQFLMHHYDFSGVLNDSRLKYLLDTPEHLARQMPELLAQERDLLKLQWFENPVNLALATAQEDPFLLQVFRFYAHWQAQGKAENQTQHRKAKIQSFYQKIEKLSHHAYQTYALTCTQGCAGCCKKGFGLDVNLRPLEWEALYSGILSLDAMKRQELFAKTVFYLNKNRDLIEKILVFYHHHLQEMNSSQWHAEYLKLIGNLREEPCPLLDSAEQCSVYENRPYVCRVFGNSYFSSLQAYTCTLDVEKIEKILLDEKAANRLLQLEPLHQELKAMHGFYPYGHLLYLWLFTHLDFENSEFQTQAQLDYYPFEILVNEPERLKQRLAQLSDCARRLQDKS</sequence>
<comment type="caution">
    <text evidence="1">The sequence shown here is derived from an EMBL/GenBank/DDBJ whole genome shotgun (WGS) entry which is preliminary data.</text>
</comment>
<dbReference type="Proteomes" id="UP000231019">
    <property type="component" value="Unassembled WGS sequence"/>
</dbReference>
<dbReference type="EMBL" id="PFFQ01000055">
    <property type="protein sequence ID" value="PIW14848.1"/>
    <property type="molecule type" value="Genomic_DNA"/>
</dbReference>
<evidence type="ECO:0000313" key="2">
    <source>
        <dbReference type="Proteomes" id="UP000231019"/>
    </source>
</evidence>
<organism evidence="1 2">
    <name type="scientific">bacterium (Candidatus Blackallbacteria) CG17_big_fil_post_rev_8_21_14_2_50_48_46</name>
    <dbReference type="NCBI Taxonomy" id="2014261"/>
    <lineage>
        <taxon>Bacteria</taxon>
        <taxon>Candidatus Blackallbacteria</taxon>
    </lineage>
</organism>
<evidence type="ECO:0008006" key="3">
    <source>
        <dbReference type="Google" id="ProtNLM"/>
    </source>
</evidence>
<proteinExistence type="predicted"/>
<dbReference type="AlphaFoldDB" id="A0A2M7FZL5"/>
<evidence type="ECO:0000313" key="1">
    <source>
        <dbReference type="EMBL" id="PIW14848.1"/>
    </source>
</evidence>
<reference evidence="1 2" key="1">
    <citation type="submission" date="2017-09" db="EMBL/GenBank/DDBJ databases">
        <title>Depth-based differentiation of microbial function through sediment-hosted aquifers and enrichment of novel symbionts in the deep terrestrial subsurface.</title>
        <authorList>
            <person name="Probst A.J."/>
            <person name="Ladd B."/>
            <person name="Jarett J.K."/>
            <person name="Geller-Mcgrath D.E."/>
            <person name="Sieber C.M."/>
            <person name="Emerson J.B."/>
            <person name="Anantharaman K."/>
            <person name="Thomas B.C."/>
            <person name="Malmstrom R."/>
            <person name="Stieglmeier M."/>
            <person name="Klingl A."/>
            <person name="Woyke T."/>
            <person name="Ryan C.M."/>
            <person name="Banfield J.F."/>
        </authorList>
    </citation>
    <scope>NUCLEOTIDE SEQUENCE [LARGE SCALE GENOMIC DNA]</scope>
    <source>
        <strain evidence="1">CG17_big_fil_post_rev_8_21_14_2_50_48_46</strain>
    </source>
</reference>